<feature type="DNA-binding region" description="H-T-H motif" evidence="2">
    <location>
        <begin position="30"/>
        <end position="49"/>
    </location>
</feature>
<proteinExistence type="predicted"/>
<evidence type="ECO:0000256" key="1">
    <source>
        <dbReference type="ARBA" id="ARBA00023125"/>
    </source>
</evidence>
<protein>
    <submittedName>
        <fullName evidence="4">TetR/AcrR family transcriptional regulator</fullName>
    </submittedName>
</protein>
<dbReference type="Gene3D" id="1.10.357.10">
    <property type="entry name" value="Tetracycline Repressor, domain 2"/>
    <property type="match status" value="1"/>
</dbReference>
<dbReference type="RefSeq" id="WP_202343760.1">
    <property type="nucleotide sequence ID" value="NZ_BAAAPI010000002.1"/>
</dbReference>
<reference evidence="4 5" key="1">
    <citation type="submission" date="2018-09" db="EMBL/GenBank/DDBJ databases">
        <title>Comparative genomics of Leucobacter spp.</title>
        <authorList>
            <person name="Reis A.C."/>
            <person name="Kolvenbach B.A."/>
            <person name="Corvini P.F.X."/>
            <person name="Nunes O.C."/>
        </authorList>
    </citation>
    <scope>NUCLEOTIDE SEQUENCE [LARGE SCALE GENOMIC DNA]</scope>
    <source>
        <strain evidence="4 5">TAN 31504</strain>
    </source>
</reference>
<dbReference type="Proteomes" id="UP001645859">
    <property type="component" value="Unassembled WGS sequence"/>
</dbReference>
<dbReference type="SUPFAM" id="SSF46689">
    <property type="entry name" value="Homeodomain-like"/>
    <property type="match status" value="1"/>
</dbReference>
<dbReference type="PROSITE" id="PS50977">
    <property type="entry name" value="HTH_TETR_2"/>
    <property type="match status" value="1"/>
</dbReference>
<accession>A0ABS1SDM1</accession>
<organism evidence="4 5">
    <name type="scientific">Leucobacter chromiireducens subsp. solipictus</name>
    <dbReference type="NCBI Taxonomy" id="398235"/>
    <lineage>
        <taxon>Bacteria</taxon>
        <taxon>Bacillati</taxon>
        <taxon>Actinomycetota</taxon>
        <taxon>Actinomycetes</taxon>
        <taxon>Micrococcales</taxon>
        <taxon>Microbacteriaceae</taxon>
        <taxon>Leucobacter</taxon>
    </lineage>
</organism>
<feature type="domain" description="HTH tetR-type" evidence="3">
    <location>
        <begin position="7"/>
        <end position="67"/>
    </location>
</feature>
<dbReference type="InterPro" id="IPR001647">
    <property type="entry name" value="HTH_TetR"/>
</dbReference>
<keyword evidence="1 2" id="KW-0238">DNA-binding</keyword>
<evidence type="ECO:0000313" key="5">
    <source>
        <dbReference type="Proteomes" id="UP001645859"/>
    </source>
</evidence>
<gene>
    <name evidence="4" type="ORF">D3230_04110</name>
</gene>
<keyword evidence="5" id="KW-1185">Reference proteome</keyword>
<sequence>MGRPQNPARRGELIDQILALTERLPLAKLTFRTVATALEVTPYTLVYHFGTRQGLIDAVLQQAVRTKTRLIGGVEFAHLSRSEMTETLRAVCLSAVAANGAAAIRFQFEGAALEGVDPDVDPHVSTMYLAWKSEFRTWLMNQGVAAERSRVLARVMADFLVGIQYGHMVSEDGPEAMDAFDVFFAGFTQLAFTDAAPSLAADA</sequence>
<comment type="caution">
    <text evidence="4">The sequence shown here is derived from an EMBL/GenBank/DDBJ whole genome shotgun (WGS) entry which is preliminary data.</text>
</comment>
<dbReference type="InterPro" id="IPR009057">
    <property type="entry name" value="Homeodomain-like_sf"/>
</dbReference>
<evidence type="ECO:0000256" key="2">
    <source>
        <dbReference type="PROSITE-ProRule" id="PRU00335"/>
    </source>
</evidence>
<name>A0ABS1SDM1_9MICO</name>
<dbReference type="EMBL" id="QYAC01000002">
    <property type="protein sequence ID" value="MBL3678486.1"/>
    <property type="molecule type" value="Genomic_DNA"/>
</dbReference>
<evidence type="ECO:0000259" key="3">
    <source>
        <dbReference type="PROSITE" id="PS50977"/>
    </source>
</evidence>
<evidence type="ECO:0000313" key="4">
    <source>
        <dbReference type="EMBL" id="MBL3678486.1"/>
    </source>
</evidence>